<dbReference type="Pfam" id="PF00255">
    <property type="entry name" value="GSHPx"/>
    <property type="match status" value="1"/>
</dbReference>
<dbReference type="InterPro" id="IPR000889">
    <property type="entry name" value="Glutathione_peroxidase"/>
</dbReference>
<dbReference type="Gene3D" id="3.40.30.10">
    <property type="entry name" value="Glutaredoxin"/>
    <property type="match status" value="1"/>
</dbReference>
<reference evidence="4 5" key="2">
    <citation type="submission" date="2018-11" db="EMBL/GenBank/DDBJ databases">
        <authorList>
            <consortium name="Pathogen Informatics"/>
        </authorList>
    </citation>
    <scope>NUCLEOTIDE SEQUENCE [LARGE SCALE GENOMIC DNA]</scope>
</reference>
<dbReference type="SUPFAM" id="SSF52833">
    <property type="entry name" value="Thioredoxin-like"/>
    <property type="match status" value="1"/>
</dbReference>
<evidence type="ECO:0000313" key="4">
    <source>
        <dbReference type="EMBL" id="VDP16548.1"/>
    </source>
</evidence>
<evidence type="ECO:0000256" key="3">
    <source>
        <dbReference type="ARBA" id="ARBA00023002"/>
    </source>
</evidence>
<dbReference type="PROSITE" id="PS51355">
    <property type="entry name" value="GLUTATHIONE_PEROXID_3"/>
    <property type="match status" value="1"/>
</dbReference>
<dbReference type="Proteomes" id="UP000270296">
    <property type="component" value="Unassembled WGS sequence"/>
</dbReference>
<keyword evidence="5" id="KW-1185">Reference proteome</keyword>
<proteinExistence type="inferred from homology"/>
<dbReference type="EMBL" id="UZAM01011487">
    <property type="protein sequence ID" value="VDP16548.1"/>
    <property type="molecule type" value="Genomic_DNA"/>
</dbReference>
<name>A0A183IXI4_9BILA</name>
<protein>
    <submittedName>
        <fullName evidence="6">Glutathione peroxidase</fullName>
    </submittedName>
</protein>
<keyword evidence="2" id="KW-0575">Peroxidase</keyword>
<evidence type="ECO:0000256" key="2">
    <source>
        <dbReference type="ARBA" id="ARBA00022559"/>
    </source>
</evidence>
<organism evidence="6">
    <name type="scientific">Soboliphyme baturini</name>
    <dbReference type="NCBI Taxonomy" id="241478"/>
    <lineage>
        <taxon>Eukaryota</taxon>
        <taxon>Metazoa</taxon>
        <taxon>Ecdysozoa</taxon>
        <taxon>Nematoda</taxon>
        <taxon>Enoplea</taxon>
        <taxon>Dorylaimia</taxon>
        <taxon>Dioctophymatida</taxon>
        <taxon>Dioctophymatoidea</taxon>
        <taxon>Soboliphymatidae</taxon>
        <taxon>Soboliphyme</taxon>
    </lineage>
</organism>
<sequence length="89" mass="10003">MAVSMEKYEIAAFPCNQFGEQEPKTEAEIKQFVAQYNVTFDMYAKVKVNGEGAHPLFCYLKNNVEGTLSEHQKPGSILITPFHHTVSPP</sequence>
<dbReference type="OrthoDB" id="446890at2759"/>
<evidence type="ECO:0000313" key="6">
    <source>
        <dbReference type="WBParaSite" id="SBAD_0000864101-mRNA-1"/>
    </source>
</evidence>
<dbReference type="PANTHER" id="PTHR11592:SF78">
    <property type="entry name" value="GLUTATHIONE PEROXIDASE"/>
    <property type="match status" value="1"/>
</dbReference>
<reference evidence="6" key="1">
    <citation type="submission" date="2016-06" db="UniProtKB">
        <authorList>
            <consortium name="WormBaseParasite"/>
        </authorList>
    </citation>
    <scope>IDENTIFICATION</scope>
</reference>
<keyword evidence="3" id="KW-0560">Oxidoreductase</keyword>
<dbReference type="GO" id="GO:0004601">
    <property type="term" value="F:peroxidase activity"/>
    <property type="evidence" value="ECO:0007669"/>
    <property type="project" value="UniProtKB-KW"/>
</dbReference>
<dbReference type="WBParaSite" id="SBAD_0000864101-mRNA-1">
    <property type="protein sequence ID" value="SBAD_0000864101-mRNA-1"/>
    <property type="gene ID" value="SBAD_0000864101"/>
</dbReference>
<evidence type="ECO:0000256" key="1">
    <source>
        <dbReference type="ARBA" id="ARBA00006926"/>
    </source>
</evidence>
<accession>A0A183IXI4</accession>
<gene>
    <name evidence="4" type="ORF">SBAD_LOCUS8332</name>
</gene>
<dbReference type="AlphaFoldDB" id="A0A183IXI4"/>
<evidence type="ECO:0000313" key="5">
    <source>
        <dbReference type="Proteomes" id="UP000270296"/>
    </source>
</evidence>
<comment type="similarity">
    <text evidence="1">Belongs to the glutathione peroxidase family.</text>
</comment>
<dbReference type="InterPro" id="IPR036249">
    <property type="entry name" value="Thioredoxin-like_sf"/>
</dbReference>
<dbReference type="GO" id="GO:0006979">
    <property type="term" value="P:response to oxidative stress"/>
    <property type="evidence" value="ECO:0007669"/>
    <property type="project" value="InterPro"/>
</dbReference>
<dbReference type="PANTHER" id="PTHR11592">
    <property type="entry name" value="GLUTATHIONE PEROXIDASE"/>
    <property type="match status" value="1"/>
</dbReference>